<dbReference type="OrthoDB" id="3691840at2759"/>
<evidence type="ECO:0000256" key="1">
    <source>
        <dbReference type="SAM" id="MobiDB-lite"/>
    </source>
</evidence>
<keyword evidence="3" id="KW-1185">Reference proteome</keyword>
<dbReference type="AlphaFoldDB" id="W6ZGF9"/>
<organism evidence="2 3">
    <name type="scientific">Bipolaris oryzae ATCC 44560</name>
    <dbReference type="NCBI Taxonomy" id="930090"/>
    <lineage>
        <taxon>Eukaryota</taxon>
        <taxon>Fungi</taxon>
        <taxon>Dikarya</taxon>
        <taxon>Ascomycota</taxon>
        <taxon>Pezizomycotina</taxon>
        <taxon>Dothideomycetes</taxon>
        <taxon>Pleosporomycetidae</taxon>
        <taxon>Pleosporales</taxon>
        <taxon>Pleosporineae</taxon>
        <taxon>Pleosporaceae</taxon>
        <taxon>Bipolaris</taxon>
    </lineage>
</organism>
<accession>W6ZGF9</accession>
<reference evidence="2 3" key="1">
    <citation type="journal article" date="2013" name="PLoS Genet.">
        <title>Comparative genome structure, secondary metabolite, and effector coding capacity across Cochliobolus pathogens.</title>
        <authorList>
            <person name="Condon B.J."/>
            <person name="Leng Y."/>
            <person name="Wu D."/>
            <person name="Bushley K.E."/>
            <person name="Ohm R.A."/>
            <person name="Otillar R."/>
            <person name="Martin J."/>
            <person name="Schackwitz W."/>
            <person name="Grimwood J."/>
            <person name="MohdZainudin N."/>
            <person name="Xue C."/>
            <person name="Wang R."/>
            <person name="Manning V.A."/>
            <person name="Dhillon B."/>
            <person name="Tu Z.J."/>
            <person name="Steffenson B.J."/>
            <person name="Salamov A."/>
            <person name="Sun H."/>
            <person name="Lowry S."/>
            <person name="LaButti K."/>
            <person name="Han J."/>
            <person name="Copeland A."/>
            <person name="Lindquist E."/>
            <person name="Barry K."/>
            <person name="Schmutz J."/>
            <person name="Baker S.E."/>
            <person name="Ciuffetti L.M."/>
            <person name="Grigoriev I.V."/>
            <person name="Zhong S."/>
            <person name="Turgeon B.G."/>
        </authorList>
    </citation>
    <scope>NUCLEOTIDE SEQUENCE [LARGE SCALE GENOMIC DNA]</scope>
    <source>
        <strain evidence="2 3">ATCC 44560</strain>
    </source>
</reference>
<name>W6ZGF9_COCMI</name>
<feature type="compositionally biased region" description="Basic residues" evidence="1">
    <location>
        <begin position="55"/>
        <end position="67"/>
    </location>
</feature>
<proteinExistence type="predicted"/>
<gene>
    <name evidence="2" type="ORF">COCMIDRAFT_85433</name>
</gene>
<dbReference type="HOGENOM" id="CLU_203561_0_0_1"/>
<feature type="compositionally biased region" description="Basic and acidic residues" evidence="1">
    <location>
        <begin position="1"/>
        <end position="12"/>
    </location>
</feature>
<dbReference type="RefSeq" id="XP_007684320.1">
    <property type="nucleotide sequence ID" value="XM_007686130.1"/>
</dbReference>
<feature type="compositionally biased region" description="Basic residues" evidence="1">
    <location>
        <begin position="30"/>
        <end position="47"/>
    </location>
</feature>
<dbReference type="KEGG" id="bor:COCMIDRAFT_85433"/>
<evidence type="ECO:0000313" key="2">
    <source>
        <dbReference type="EMBL" id="EUC49120.1"/>
    </source>
</evidence>
<dbReference type="Proteomes" id="UP000054032">
    <property type="component" value="Unassembled WGS sequence"/>
</dbReference>
<protein>
    <submittedName>
        <fullName evidence="2">Uncharacterized protein</fullName>
    </submittedName>
</protein>
<dbReference type="GeneID" id="19126663"/>
<dbReference type="EMBL" id="KI963934">
    <property type="protein sequence ID" value="EUC49120.1"/>
    <property type="molecule type" value="Genomic_DNA"/>
</dbReference>
<sequence>MHITPKEPKKANPQDLHLSPPICSFPNSHTSHKPRHDCRKHVSSRIQKKSDQITRKGKSSRRRKKSV</sequence>
<feature type="region of interest" description="Disordered" evidence="1">
    <location>
        <begin position="1"/>
        <end position="67"/>
    </location>
</feature>
<evidence type="ECO:0000313" key="3">
    <source>
        <dbReference type="Proteomes" id="UP000054032"/>
    </source>
</evidence>